<proteinExistence type="predicted"/>
<dbReference type="EMBL" id="KQ980791">
    <property type="protein sequence ID" value="KYN13148.1"/>
    <property type="molecule type" value="Genomic_DNA"/>
</dbReference>
<organism evidence="1 2">
    <name type="scientific">Trachymyrmex cornetzi</name>
    <dbReference type="NCBI Taxonomy" id="471704"/>
    <lineage>
        <taxon>Eukaryota</taxon>
        <taxon>Metazoa</taxon>
        <taxon>Ecdysozoa</taxon>
        <taxon>Arthropoda</taxon>
        <taxon>Hexapoda</taxon>
        <taxon>Insecta</taxon>
        <taxon>Pterygota</taxon>
        <taxon>Neoptera</taxon>
        <taxon>Endopterygota</taxon>
        <taxon>Hymenoptera</taxon>
        <taxon>Apocrita</taxon>
        <taxon>Aculeata</taxon>
        <taxon>Formicoidea</taxon>
        <taxon>Formicidae</taxon>
        <taxon>Myrmicinae</taxon>
        <taxon>Trachymyrmex</taxon>
    </lineage>
</organism>
<protein>
    <recommendedName>
        <fullName evidence="3">STAS domain-containing protein</fullName>
    </recommendedName>
</protein>
<reference evidence="1 2" key="1">
    <citation type="submission" date="2015-09" db="EMBL/GenBank/DDBJ databases">
        <title>Trachymyrmex cornetzi WGS genome.</title>
        <authorList>
            <person name="Nygaard S."/>
            <person name="Hu H."/>
            <person name="Boomsma J."/>
            <person name="Zhang G."/>
        </authorList>
    </citation>
    <scope>NUCLEOTIDE SEQUENCE [LARGE SCALE GENOMIC DNA]</scope>
    <source>
        <strain evidence="1">Tcor2-1</strain>
        <tissue evidence="1">Whole body</tissue>
    </source>
</reference>
<evidence type="ECO:0008006" key="3">
    <source>
        <dbReference type="Google" id="ProtNLM"/>
    </source>
</evidence>
<accession>A0A151IXW9</accession>
<gene>
    <name evidence="1" type="ORF">ALC57_14706</name>
</gene>
<evidence type="ECO:0000313" key="1">
    <source>
        <dbReference type="EMBL" id="KYN13148.1"/>
    </source>
</evidence>
<keyword evidence="2" id="KW-1185">Reference proteome</keyword>
<evidence type="ECO:0000313" key="2">
    <source>
        <dbReference type="Proteomes" id="UP000078492"/>
    </source>
</evidence>
<name>A0A151IXW9_9HYME</name>
<sequence>MNSGQTARPSAIVLSPVLLFRLTVTMKVLYIDPVLYFYYVSGSAKRCVILGEFQDFFNVERNKILLCNFEQLSFLDPNVALFIESRNKFKDLSSIRVF</sequence>
<dbReference type="AlphaFoldDB" id="A0A151IXW9"/>
<dbReference type="Proteomes" id="UP000078492">
    <property type="component" value="Unassembled WGS sequence"/>
</dbReference>